<dbReference type="EMBL" id="MK500578">
    <property type="protein sequence ID" value="QBK92536.1"/>
    <property type="molecule type" value="Genomic_DNA"/>
</dbReference>
<sequence>MDLALKYVLLSEKPKHDNDIQILYNFSRLMGKIKLGHDASLSIMEFLTFDELRLLYLSHLNLRYLRTAFESRTDSVPWILNIVVKTPLGRKGDYIYKPRDIMLTVLNVGNFSLYLSDLPIIGITSEYLYSIKVIKEKIGNEIILRGKKECLKIIIMTGVGGKIALSSYYPRDLNIPLSMARIKNKNKCSIRGKKVTIKNIFFGDTSIIDKTYFSKYKLKAMKPKC</sequence>
<reference evidence="1" key="1">
    <citation type="journal article" date="2019" name="MBio">
        <title>Virus Genomes from Deep Sea Sediments Expand the Ocean Megavirome and Support Independent Origins of Viral Gigantism.</title>
        <authorList>
            <person name="Backstrom D."/>
            <person name="Yutin N."/>
            <person name="Jorgensen S.L."/>
            <person name="Dharamshi J."/>
            <person name="Homa F."/>
            <person name="Zaremba-Niedwiedzka K."/>
            <person name="Spang A."/>
            <person name="Wolf Y.I."/>
            <person name="Koonin E.V."/>
            <person name="Ettema T.J."/>
        </authorList>
    </citation>
    <scope>NUCLEOTIDE SEQUENCE</scope>
</reference>
<organism evidence="1">
    <name type="scientific">Pithovirus LCPAC401</name>
    <dbReference type="NCBI Taxonomy" id="2506595"/>
    <lineage>
        <taxon>Viruses</taxon>
        <taxon>Pithoviruses</taxon>
    </lineage>
</organism>
<proteinExistence type="predicted"/>
<protein>
    <submittedName>
        <fullName evidence="1">Uncharacterized protein</fullName>
    </submittedName>
</protein>
<accession>A0A481ZA81</accession>
<evidence type="ECO:0000313" key="1">
    <source>
        <dbReference type="EMBL" id="QBK92536.1"/>
    </source>
</evidence>
<name>A0A481ZA81_9VIRU</name>
<gene>
    <name evidence="1" type="ORF">LCPAC401_01740</name>
</gene>